<dbReference type="InterPro" id="IPR036291">
    <property type="entry name" value="NAD(P)-bd_dom_sf"/>
</dbReference>
<dbReference type="SUPFAM" id="SSF51735">
    <property type="entry name" value="NAD(P)-binding Rossmann-fold domains"/>
    <property type="match status" value="1"/>
</dbReference>
<comment type="caution">
    <text evidence="2">The sequence shown here is derived from an EMBL/GenBank/DDBJ whole genome shotgun (WGS) entry which is preliminary data.</text>
</comment>
<dbReference type="Gene3D" id="3.40.50.720">
    <property type="entry name" value="NAD(P)-binding Rossmann-like Domain"/>
    <property type="match status" value="1"/>
</dbReference>
<dbReference type="Proteomes" id="UP001645859">
    <property type="component" value="Unassembled WGS sequence"/>
</dbReference>
<organism evidence="2 3">
    <name type="scientific">Leucobacter chromiireducens subsp. solipictus</name>
    <dbReference type="NCBI Taxonomy" id="398235"/>
    <lineage>
        <taxon>Bacteria</taxon>
        <taxon>Bacillati</taxon>
        <taxon>Actinomycetota</taxon>
        <taxon>Actinomycetes</taxon>
        <taxon>Micrococcales</taxon>
        <taxon>Microbacteriaceae</taxon>
        <taxon>Leucobacter</taxon>
    </lineage>
</organism>
<keyword evidence="3" id="KW-1185">Reference proteome</keyword>
<dbReference type="SUPFAM" id="SSF48179">
    <property type="entry name" value="6-phosphogluconate dehydrogenase C-terminal domain-like"/>
    <property type="match status" value="1"/>
</dbReference>
<feature type="domain" description="DUF2520" evidence="1">
    <location>
        <begin position="108"/>
        <end position="228"/>
    </location>
</feature>
<accession>A0ABS1SGJ7</accession>
<dbReference type="PANTHER" id="PTHR40459">
    <property type="entry name" value="CONSERVED HYPOTHETICAL ALANINE AND LEUCINE RICH PROTEIN"/>
    <property type="match status" value="1"/>
</dbReference>
<evidence type="ECO:0000259" key="1">
    <source>
        <dbReference type="Pfam" id="PF10728"/>
    </source>
</evidence>
<dbReference type="Pfam" id="PF10728">
    <property type="entry name" value="DUF2520"/>
    <property type="match status" value="1"/>
</dbReference>
<dbReference type="InterPro" id="IPR008927">
    <property type="entry name" value="6-PGluconate_DH-like_C_sf"/>
</dbReference>
<gene>
    <name evidence="2" type="ORF">D3230_10285</name>
</gene>
<dbReference type="EMBL" id="QYAC01000005">
    <property type="protein sequence ID" value="MBL3679669.1"/>
    <property type="molecule type" value="Genomic_DNA"/>
</dbReference>
<dbReference type="PANTHER" id="PTHR40459:SF1">
    <property type="entry name" value="CONSERVED HYPOTHETICAL ALANINE AND LEUCINE RICH PROTEIN"/>
    <property type="match status" value="1"/>
</dbReference>
<dbReference type="InterPro" id="IPR037108">
    <property type="entry name" value="TM1727-like_C_sf"/>
</dbReference>
<name>A0ABS1SGJ7_9MICO</name>
<dbReference type="InterPro" id="IPR018931">
    <property type="entry name" value="DUF2520"/>
</dbReference>
<sequence length="249" mass="24677">MRIQIVGAGRMGTALDAALRAAGADVLALAGRGADGRDPTGSPVDLVLLAVPDAAIPAAAAAILPGPLVGHLSGMTGVDALAPHEAFSLHPLLSVTGVGTEFTGAHAAVAGSTARARGAAEELATRLGLVPFAVADADRAAYHAAASLAANALVTLEDIAERLAATAGVPRAALVPLARVALDNWAAMGGEAALTGPLVRGDEATVARQRAAVAERLPAELALFDALTDAGRALAARRVPADTPTEDSP</sequence>
<evidence type="ECO:0000313" key="3">
    <source>
        <dbReference type="Proteomes" id="UP001645859"/>
    </source>
</evidence>
<reference evidence="2 3" key="1">
    <citation type="submission" date="2018-09" db="EMBL/GenBank/DDBJ databases">
        <title>Comparative genomics of Leucobacter spp.</title>
        <authorList>
            <person name="Reis A.C."/>
            <person name="Kolvenbach B.A."/>
            <person name="Corvini P.F.X."/>
            <person name="Nunes O.C."/>
        </authorList>
    </citation>
    <scope>NUCLEOTIDE SEQUENCE [LARGE SCALE GENOMIC DNA]</scope>
    <source>
        <strain evidence="2 3">TAN 31504</strain>
    </source>
</reference>
<dbReference type="RefSeq" id="WP_202345159.1">
    <property type="nucleotide sequence ID" value="NZ_BAAAPI010000003.1"/>
</dbReference>
<evidence type="ECO:0000313" key="2">
    <source>
        <dbReference type="EMBL" id="MBL3679669.1"/>
    </source>
</evidence>
<dbReference type="Gene3D" id="1.10.1040.20">
    <property type="entry name" value="ProC-like, C-terminal domain"/>
    <property type="match status" value="1"/>
</dbReference>
<proteinExistence type="predicted"/>
<protein>
    <submittedName>
        <fullName evidence="2">DUF2520 domain-containing protein</fullName>
    </submittedName>
</protein>